<dbReference type="SUPFAM" id="SSF46785">
    <property type="entry name" value="Winged helix' DNA-binding domain"/>
    <property type="match status" value="1"/>
</dbReference>
<dbReference type="PRINTS" id="PR00039">
    <property type="entry name" value="HTHLYSR"/>
</dbReference>
<dbReference type="EMBL" id="CADIJR010000061">
    <property type="protein sequence ID" value="CAB3689913.1"/>
    <property type="molecule type" value="Genomic_DNA"/>
</dbReference>
<gene>
    <name evidence="6" type="primary">gltC_7</name>
    <name evidence="6" type="ORF">LMG26845_04692</name>
</gene>
<dbReference type="Pfam" id="PF03466">
    <property type="entry name" value="LysR_substrate"/>
    <property type="match status" value="1"/>
</dbReference>
<dbReference type="GeneID" id="92900572"/>
<sequence length="296" mass="31675">MEIRQLRYFAVLAEELNFTRAAARLHISQPPLSLQIAQLERELEVRLFDRTNRRVTLTEAGAAFLNDVRATLAGLKDATVRARAVDQGRAGRVEIGLSGSHFLGPVPALIARHAQTHPQVSVLLNEMNPAAQLDAVRGHRIDVSISRTAVDDDELQSLALWPDPVVAALPPGHRLAGRKRLALADLRQDAFVMLRTETSAFARELADTCARAGLAQSVAQRVAEVPAQLALVAAGLGVALVPASACGHFGARIVVCALPAAVGSGTVYAVTRRDDGNRALQAFLRTAAQIAARPPR</sequence>
<evidence type="ECO:0000256" key="3">
    <source>
        <dbReference type="ARBA" id="ARBA00023125"/>
    </source>
</evidence>
<accession>A0A6J5B4A7</accession>
<dbReference type="Gene3D" id="3.40.190.10">
    <property type="entry name" value="Periplasmic binding protein-like II"/>
    <property type="match status" value="2"/>
</dbReference>
<feature type="domain" description="HTH lysR-type" evidence="5">
    <location>
        <begin position="1"/>
        <end position="58"/>
    </location>
</feature>
<dbReference type="InterPro" id="IPR036390">
    <property type="entry name" value="WH_DNA-bd_sf"/>
</dbReference>
<organism evidence="6 7">
    <name type="scientific">Achromobacter insuavis</name>
    <dbReference type="NCBI Taxonomy" id="1287735"/>
    <lineage>
        <taxon>Bacteria</taxon>
        <taxon>Pseudomonadati</taxon>
        <taxon>Pseudomonadota</taxon>
        <taxon>Betaproteobacteria</taxon>
        <taxon>Burkholderiales</taxon>
        <taxon>Alcaligenaceae</taxon>
        <taxon>Achromobacter</taxon>
    </lineage>
</organism>
<dbReference type="InterPro" id="IPR005119">
    <property type="entry name" value="LysR_subst-bd"/>
</dbReference>
<dbReference type="FunFam" id="1.10.10.10:FF:000001">
    <property type="entry name" value="LysR family transcriptional regulator"/>
    <property type="match status" value="1"/>
</dbReference>
<dbReference type="GO" id="GO:0003677">
    <property type="term" value="F:DNA binding"/>
    <property type="evidence" value="ECO:0007669"/>
    <property type="project" value="UniProtKB-KW"/>
</dbReference>
<dbReference type="PANTHER" id="PTHR30346">
    <property type="entry name" value="TRANSCRIPTIONAL DUAL REGULATOR HCAR-RELATED"/>
    <property type="match status" value="1"/>
</dbReference>
<evidence type="ECO:0000313" key="7">
    <source>
        <dbReference type="Proteomes" id="UP000507979"/>
    </source>
</evidence>
<reference evidence="6 7" key="1">
    <citation type="submission" date="2020-04" db="EMBL/GenBank/DDBJ databases">
        <authorList>
            <person name="De Canck E."/>
        </authorList>
    </citation>
    <scope>NUCLEOTIDE SEQUENCE [LARGE SCALE GENOMIC DNA]</scope>
    <source>
        <strain evidence="6 7">LMG 26845</strain>
    </source>
</reference>
<dbReference type="GO" id="GO:0003700">
    <property type="term" value="F:DNA-binding transcription factor activity"/>
    <property type="evidence" value="ECO:0007669"/>
    <property type="project" value="InterPro"/>
</dbReference>
<evidence type="ECO:0000313" key="6">
    <source>
        <dbReference type="EMBL" id="CAB3689913.1"/>
    </source>
</evidence>
<name>A0A6J5B4A7_9BURK</name>
<keyword evidence="3" id="KW-0238">DNA-binding</keyword>
<dbReference type="InterPro" id="IPR036388">
    <property type="entry name" value="WH-like_DNA-bd_sf"/>
</dbReference>
<evidence type="ECO:0000256" key="4">
    <source>
        <dbReference type="ARBA" id="ARBA00023163"/>
    </source>
</evidence>
<evidence type="ECO:0000256" key="1">
    <source>
        <dbReference type="ARBA" id="ARBA00009437"/>
    </source>
</evidence>
<dbReference type="SUPFAM" id="SSF53850">
    <property type="entry name" value="Periplasmic binding protein-like II"/>
    <property type="match status" value="1"/>
</dbReference>
<dbReference type="PROSITE" id="PS50931">
    <property type="entry name" value="HTH_LYSR"/>
    <property type="match status" value="1"/>
</dbReference>
<comment type="similarity">
    <text evidence="1">Belongs to the LysR transcriptional regulatory family.</text>
</comment>
<dbReference type="Pfam" id="PF00126">
    <property type="entry name" value="HTH_1"/>
    <property type="match status" value="1"/>
</dbReference>
<dbReference type="AlphaFoldDB" id="A0A6J5B4A7"/>
<keyword evidence="4" id="KW-0804">Transcription</keyword>
<dbReference type="Gene3D" id="1.10.10.10">
    <property type="entry name" value="Winged helix-like DNA-binding domain superfamily/Winged helix DNA-binding domain"/>
    <property type="match status" value="1"/>
</dbReference>
<dbReference type="RefSeq" id="WP_054434899.1">
    <property type="nucleotide sequence ID" value="NZ_CADIJR010000061.1"/>
</dbReference>
<dbReference type="Proteomes" id="UP000507979">
    <property type="component" value="Unassembled WGS sequence"/>
</dbReference>
<keyword evidence="2" id="KW-0805">Transcription regulation</keyword>
<dbReference type="PANTHER" id="PTHR30346:SF0">
    <property type="entry name" value="HCA OPERON TRANSCRIPTIONAL ACTIVATOR HCAR"/>
    <property type="match status" value="1"/>
</dbReference>
<protein>
    <submittedName>
        <fullName evidence="6">HTH-type transcriptional regulator GltC</fullName>
    </submittedName>
</protein>
<dbReference type="InterPro" id="IPR000847">
    <property type="entry name" value="LysR_HTH_N"/>
</dbReference>
<evidence type="ECO:0000259" key="5">
    <source>
        <dbReference type="PROSITE" id="PS50931"/>
    </source>
</evidence>
<proteinExistence type="inferred from homology"/>
<evidence type="ECO:0000256" key="2">
    <source>
        <dbReference type="ARBA" id="ARBA00023015"/>
    </source>
</evidence>
<keyword evidence="7" id="KW-1185">Reference proteome</keyword>
<dbReference type="GO" id="GO:0032993">
    <property type="term" value="C:protein-DNA complex"/>
    <property type="evidence" value="ECO:0007669"/>
    <property type="project" value="TreeGrafter"/>
</dbReference>